<accession>A0A0A9HGY5</accession>
<protein>
    <submittedName>
        <fullName evidence="1">Cl33166_-1a</fullName>
    </submittedName>
</protein>
<dbReference type="EMBL" id="GBRH01165748">
    <property type="protein sequence ID" value="JAE32148.1"/>
    <property type="molecule type" value="Transcribed_RNA"/>
</dbReference>
<sequence>MIVCDQFVADNVVMCQIETLAEKKSVTYQELHSCVSEGCRRFPSHGDSGRTAERTCYELHSGMSGEATYQPRLVKCHTPRRNGTSQADTLQAVLLV</sequence>
<reference evidence="1" key="2">
    <citation type="journal article" date="2015" name="Data Brief">
        <title>Shoot transcriptome of the giant reed, Arundo donax.</title>
        <authorList>
            <person name="Barrero R.A."/>
            <person name="Guerrero F.D."/>
            <person name="Moolhuijzen P."/>
            <person name="Goolsby J.A."/>
            <person name="Tidwell J."/>
            <person name="Bellgard S.E."/>
            <person name="Bellgard M.I."/>
        </authorList>
    </citation>
    <scope>NUCLEOTIDE SEQUENCE</scope>
    <source>
        <tissue evidence="1">Shoot tissue taken approximately 20 cm above the soil surface</tissue>
    </source>
</reference>
<dbReference type="AlphaFoldDB" id="A0A0A9HGY5"/>
<organism evidence="1">
    <name type="scientific">Arundo donax</name>
    <name type="common">Giant reed</name>
    <name type="synonym">Donax arundinaceus</name>
    <dbReference type="NCBI Taxonomy" id="35708"/>
    <lineage>
        <taxon>Eukaryota</taxon>
        <taxon>Viridiplantae</taxon>
        <taxon>Streptophyta</taxon>
        <taxon>Embryophyta</taxon>
        <taxon>Tracheophyta</taxon>
        <taxon>Spermatophyta</taxon>
        <taxon>Magnoliopsida</taxon>
        <taxon>Liliopsida</taxon>
        <taxon>Poales</taxon>
        <taxon>Poaceae</taxon>
        <taxon>PACMAD clade</taxon>
        <taxon>Arundinoideae</taxon>
        <taxon>Arundineae</taxon>
        <taxon>Arundo</taxon>
    </lineage>
</organism>
<name>A0A0A9HGY5_ARUDO</name>
<proteinExistence type="predicted"/>
<reference evidence="1" key="1">
    <citation type="submission" date="2014-09" db="EMBL/GenBank/DDBJ databases">
        <authorList>
            <person name="Magalhaes I.L.F."/>
            <person name="Oliveira U."/>
            <person name="Santos F.R."/>
            <person name="Vidigal T.H.D.A."/>
            <person name="Brescovit A.D."/>
            <person name="Santos A.J."/>
        </authorList>
    </citation>
    <scope>NUCLEOTIDE SEQUENCE</scope>
    <source>
        <tissue evidence="1">Shoot tissue taken approximately 20 cm above the soil surface</tissue>
    </source>
</reference>
<evidence type="ECO:0000313" key="1">
    <source>
        <dbReference type="EMBL" id="JAE32148.1"/>
    </source>
</evidence>